<keyword evidence="2" id="KW-1185">Reference proteome</keyword>
<gene>
    <name evidence="1" type="ORF">PILCRDRAFT_821566</name>
</gene>
<dbReference type="HOGENOM" id="CLU_2904973_0_0_1"/>
<evidence type="ECO:0000313" key="1">
    <source>
        <dbReference type="EMBL" id="KIM81482.1"/>
    </source>
</evidence>
<sequence length="62" mass="7077">MCTIHLVIYTVISHALSGRSRSSPMQRFLSHDYVIYRARLWACALKSDNTNERNSCSDDGKT</sequence>
<name>A0A0C3BVS9_PILCF</name>
<proteinExistence type="predicted"/>
<reference evidence="2" key="2">
    <citation type="submission" date="2015-01" db="EMBL/GenBank/DDBJ databases">
        <title>Evolutionary Origins and Diversification of the Mycorrhizal Mutualists.</title>
        <authorList>
            <consortium name="DOE Joint Genome Institute"/>
            <consortium name="Mycorrhizal Genomics Consortium"/>
            <person name="Kohler A."/>
            <person name="Kuo A."/>
            <person name="Nagy L.G."/>
            <person name="Floudas D."/>
            <person name="Copeland A."/>
            <person name="Barry K.W."/>
            <person name="Cichocki N."/>
            <person name="Veneault-Fourrey C."/>
            <person name="LaButti K."/>
            <person name="Lindquist E.A."/>
            <person name="Lipzen A."/>
            <person name="Lundell T."/>
            <person name="Morin E."/>
            <person name="Murat C."/>
            <person name="Riley R."/>
            <person name="Ohm R."/>
            <person name="Sun H."/>
            <person name="Tunlid A."/>
            <person name="Henrissat B."/>
            <person name="Grigoriev I.V."/>
            <person name="Hibbett D.S."/>
            <person name="Martin F."/>
        </authorList>
    </citation>
    <scope>NUCLEOTIDE SEQUENCE [LARGE SCALE GENOMIC DNA]</scope>
    <source>
        <strain evidence="2">F 1598</strain>
    </source>
</reference>
<evidence type="ECO:0000313" key="2">
    <source>
        <dbReference type="Proteomes" id="UP000054166"/>
    </source>
</evidence>
<protein>
    <submittedName>
        <fullName evidence="1">Uncharacterized protein</fullName>
    </submittedName>
</protein>
<reference evidence="1 2" key="1">
    <citation type="submission" date="2014-04" db="EMBL/GenBank/DDBJ databases">
        <authorList>
            <consortium name="DOE Joint Genome Institute"/>
            <person name="Kuo A."/>
            <person name="Tarkka M."/>
            <person name="Buscot F."/>
            <person name="Kohler A."/>
            <person name="Nagy L.G."/>
            <person name="Floudas D."/>
            <person name="Copeland A."/>
            <person name="Barry K.W."/>
            <person name="Cichocki N."/>
            <person name="Veneault-Fourrey C."/>
            <person name="LaButti K."/>
            <person name="Lindquist E.A."/>
            <person name="Lipzen A."/>
            <person name="Lundell T."/>
            <person name="Morin E."/>
            <person name="Murat C."/>
            <person name="Sun H."/>
            <person name="Tunlid A."/>
            <person name="Henrissat B."/>
            <person name="Grigoriev I.V."/>
            <person name="Hibbett D.S."/>
            <person name="Martin F."/>
            <person name="Nordberg H.P."/>
            <person name="Cantor M.N."/>
            <person name="Hua S.X."/>
        </authorList>
    </citation>
    <scope>NUCLEOTIDE SEQUENCE [LARGE SCALE GENOMIC DNA]</scope>
    <source>
        <strain evidence="1 2">F 1598</strain>
    </source>
</reference>
<dbReference type="EMBL" id="KN832999">
    <property type="protein sequence ID" value="KIM81482.1"/>
    <property type="molecule type" value="Genomic_DNA"/>
</dbReference>
<dbReference type="Proteomes" id="UP000054166">
    <property type="component" value="Unassembled WGS sequence"/>
</dbReference>
<dbReference type="AlphaFoldDB" id="A0A0C3BVS9"/>
<accession>A0A0C3BVS9</accession>
<dbReference type="InParanoid" id="A0A0C3BVS9"/>
<organism evidence="1 2">
    <name type="scientific">Piloderma croceum (strain F 1598)</name>
    <dbReference type="NCBI Taxonomy" id="765440"/>
    <lineage>
        <taxon>Eukaryota</taxon>
        <taxon>Fungi</taxon>
        <taxon>Dikarya</taxon>
        <taxon>Basidiomycota</taxon>
        <taxon>Agaricomycotina</taxon>
        <taxon>Agaricomycetes</taxon>
        <taxon>Agaricomycetidae</taxon>
        <taxon>Atheliales</taxon>
        <taxon>Atheliaceae</taxon>
        <taxon>Piloderma</taxon>
    </lineage>
</organism>